<dbReference type="InterPro" id="IPR006528">
    <property type="entry name" value="Phage_head_morphogenesis_dom"/>
</dbReference>
<feature type="domain" description="Phage head morphogenesis" evidence="1">
    <location>
        <begin position="198"/>
        <end position="303"/>
    </location>
</feature>
<evidence type="ECO:0000313" key="2">
    <source>
        <dbReference type="EMBL" id="RGT78864.1"/>
    </source>
</evidence>
<comment type="caution">
    <text evidence="2">The sequence shown here is derived from an EMBL/GenBank/DDBJ whole genome shotgun (WGS) entry which is preliminary data.</text>
</comment>
<accession>A0A412Q0M6</accession>
<dbReference type="EMBL" id="QRXG01000031">
    <property type="protein sequence ID" value="RGT78864.1"/>
    <property type="molecule type" value="Genomic_DNA"/>
</dbReference>
<dbReference type="Pfam" id="PF04233">
    <property type="entry name" value="Phage_Mu_F"/>
    <property type="match status" value="1"/>
</dbReference>
<sequence>MNNGEYWQKRFELLEQAAHQRGVQCYADIEKQYRQTQKQLEGQIAAWYQRFASNNGVTLAEAKRMLNAKELAELKWDVNQYIQYGQENAINGTWVKQLENASARFHISRLEALKLQTQQSIEVMFGNQLDSIDSTMRNVYKSGYYHTAYEIQKGVGVGWDFSALDDKQISKVINKPWAVDGKNFSERIWGNRQKLVNELNNTLTQNIILGKDPQKAIDEIARKMNTSKTNAGRLVMTEEAFFSSAAQKDCFDELDVEQFEIVATLDSHTSDICRGMDGKHFPMSEWKVGVTAPPFHVHCRSTTVPYFDDEFDAVGERAARDEETGKTYFVPGNMTYKEWEKSFVNGGDKSGLQEASPDDTIKAKEEIKQVAEELKIDNFPDAFKAKGELKNTQALVDYINGLEGADANVVALYNSMAKLETIENNGIPFKISHGKNHAVSTSTYTLTGNLADVKLTIPKLQGENLAGQVNTTLHEEMHLMDLYGRKDPSKSGNWFSTSRTVLMDVFKSTSDSISDEVADLFAEHKKEYRRVRDEVNAKYQNLISELNNSVMDKTFQGSLADYKKQYNKLVSAMNDERDYMARNIMGGGIGNLEDIYDALSGGVFRDKGTVMYGHGSSYYRSQESRVHETIANYAALSITRPDLIELLKADKPDLVAELDATIIELLKKAGEE</sequence>
<dbReference type="NCBIfam" id="TIGR01641">
    <property type="entry name" value="phageSPP1_gp7"/>
    <property type="match status" value="1"/>
</dbReference>
<protein>
    <recommendedName>
        <fullName evidence="1">Phage head morphogenesis domain-containing protein</fullName>
    </recommendedName>
</protein>
<evidence type="ECO:0000259" key="1">
    <source>
        <dbReference type="Pfam" id="PF04233"/>
    </source>
</evidence>
<dbReference type="AlphaFoldDB" id="A0A412Q0M6"/>
<proteinExistence type="predicted"/>
<name>A0A412Q0M6_9FIRM</name>
<gene>
    <name evidence="2" type="ORF">DWX06_13655</name>
</gene>
<dbReference type="Proteomes" id="UP000284296">
    <property type="component" value="Unassembled WGS sequence"/>
</dbReference>
<dbReference type="RefSeq" id="WP_118004428.1">
    <property type="nucleotide sequence ID" value="NZ_QRXF01000020.1"/>
</dbReference>
<organism evidence="2 3">
    <name type="scientific">Agathobacter rectalis</name>
    <dbReference type="NCBI Taxonomy" id="39491"/>
    <lineage>
        <taxon>Bacteria</taxon>
        <taxon>Bacillati</taxon>
        <taxon>Bacillota</taxon>
        <taxon>Clostridia</taxon>
        <taxon>Lachnospirales</taxon>
        <taxon>Lachnospiraceae</taxon>
        <taxon>Agathobacter</taxon>
    </lineage>
</organism>
<reference evidence="2 3" key="1">
    <citation type="submission" date="2018-08" db="EMBL/GenBank/DDBJ databases">
        <title>A genome reference for cultivated species of the human gut microbiota.</title>
        <authorList>
            <person name="Zou Y."/>
            <person name="Xue W."/>
            <person name="Luo G."/>
        </authorList>
    </citation>
    <scope>NUCLEOTIDE SEQUENCE [LARGE SCALE GENOMIC DNA]</scope>
    <source>
        <strain evidence="2 3">AF18-16LB</strain>
    </source>
</reference>
<evidence type="ECO:0000313" key="3">
    <source>
        <dbReference type="Proteomes" id="UP000284296"/>
    </source>
</evidence>